<proteinExistence type="predicted"/>
<name>A0ABV3VEQ9_9MYCO</name>
<sequence>MTFGLAPRAMVVHLRGRRIPADAVLAGHYAAWLVVSAVIAWLMLLFGVLFPVGMLDSPDPTHLLAVVRNPLTRIVLAGLFVLGLFHWAHRFRFMLEHGLKLSRYDRAIAVCSYGTAVLGSIAAIWVPATL</sequence>
<evidence type="ECO:0000313" key="7">
    <source>
        <dbReference type="Proteomes" id="UP001558474"/>
    </source>
</evidence>
<feature type="transmembrane region" description="Helical" evidence="5">
    <location>
        <begin position="107"/>
        <end position="128"/>
    </location>
</feature>
<dbReference type="InterPro" id="IPR003418">
    <property type="entry name" value="Fumarate_red_D"/>
</dbReference>
<dbReference type="RefSeq" id="WP_368573368.1">
    <property type="nucleotide sequence ID" value="NZ_JBDLOU010000033.1"/>
</dbReference>
<evidence type="ECO:0000256" key="5">
    <source>
        <dbReference type="SAM" id="Phobius"/>
    </source>
</evidence>
<dbReference type="InterPro" id="IPR034804">
    <property type="entry name" value="SQR/QFR_C/D"/>
</dbReference>
<evidence type="ECO:0000313" key="6">
    <source>
        <dbReference type="EMBL" id="MEX3739891.1"/>
    </source>
</evidence>
<evidence type="ECO:0000256" key="2">
    <source>
        <dbReference type="ARBA" id="ARBA00022692"/>
    </source>
</evidence>
<protein>
    <submittedName>
        <fullName evidence="6">Fumarate reductase subunit D</fullName>
    </submittedName>
</protein>
<feature type="transmembrane region" description="Helical" evidence="5">
    <location>
        <begin position="70"/>
        <end position="87"/>
    </location>
</feature>
<reference evidence="6 7" key="1">
    <citation type="submission" date="2024-04" db="EMBL/GenBank/DDBJ databases">
        <title>Genomic Markers of Mycobacteria.</title>
        <authorList>
            <person name="Soliman M.S."/>
            <person name="Elkholy A."/>
            <person name="Soliman N.S."/>
            <person name="Abbas A."/>
            <person name="Khayrat S."/>
            <person name="Shawky S."/>
        </authorList>
    </citation>
    <scope>NUCLEOTIDE SEQUENCE [LARGE SCALE GENOMIC DNA]</scope>
    <source>
        <strain evidence="6 7">Egy-CU-AM5</strain>
    </source>
</reference>
<dbReference type="Gene3D" id="1.20.1300.10">
    <property type="entry name" value="Fumarate reductase/succinate dehydrogenase, transmembrane subunit"/>
    <property type="match status" value="1"/>
</dbReference>
<evidence type="ECO:0000256" key="3">
    <source>
        <dbReference type="ARBA" id="ARBA00022989"/>
    </source>
</evidence>
<dbReference type="EMBL" id="JBDLOU010000033">
    <property type="protein sequence ID" value="MEX3739891.1"/>
    <property type="molecule type" value="Genomic_DNA"/>
</dbReference>
<comment type="caution">
    <text evidence="6">The sequence shown here is derived from an EMBL/GenBank/DDBJ whole genome shotgun (WGS) entry which is preliminary data.</text>
</comment>
<accession>A0ABV3VEQ9</accession>
<evidence type="ECO:0000256" key="4">
    <source>
        <dbReference type="ARBA" id="ARBA00023136"/>
    </source>
</evidence>
<dbReference type="SUPFAM" id="SSF81343">
    <property type="entry name" value="Fumarate reductase respiratory complex transmembrane subunits"/>
    <property type="match status" value="2"/>
</dbReference>
<keyword evidence="2 5" id="KW-0812">Transmembrane</keyword>
<dbReference type="Proteomes" id="UP001558474">
    <property type="component" value="Unassembled WGS sequence"/>
</dbReference>
<keyword evidence="1" id="KW-1003">Cell membrane</keyword>
<keyword evidence="3 5" id="KW-1133">Transmembrane helix</keyword>
<dbReference type="Pfam" id="PF02313">
    <property type="entry name" value="Fumarate_red_D"/>
    <property type="match status" value="1"/>
</dbReference>
<keyword evidence="7" id="KW-1185">Reference proteome</keyword>
<evidence type="ECO:0000256" key="1">
    <source>
        <dbReference type="ARBA" id="ARBA00022475"/>
    </source>
</evidence>
<organism evidence="6 7">
    <name type="scientific">Mycolicibacterium porcinum</name>
    <dbReference type="NCBI Taxonomy" id="39693"/>
    <lineage>
        <taxon>Bacteria</taxon>
        <taxon>Bacillati</taxon>
        <taxon>Actinomycetota</taxon>
        <taxon>Actinomycetes</taxon>
        <taxon>Mycobacteriales</taxon>
        <taxon>Mycobacteriaceae</taxon>
        <taxon>Mycolicibacterium</taxon>
    </lineage>
</organism>
<feature type="transmembrane region" description="Helical" evidence="5">
    <location>
        <begin position="23"/>
        <end position="50"/>
    </location>
</feature>
<keyword evidence="4 5" id="KW-0472">Membrane</keyword>
<gene>
    <name evidence="6" type="ORF">ABFW12_16825</name>
</gene>